<keyword evidence="2" id="KW-1185">Reference proteome</keyword>
<feature type="transmembrane region" description="Helical" evidence="1">
    <location>
        <begin position="91"/>
        <end position="117"/>
    </location>
</feature>
<sequence>MTEKTNLENNVNYLLNAFYSIPCVEYDSGYLLFIIAMKIAIIFLPVLIIIFTILQKLDIVAETDLAELKAPKIDIDSSTFDFLPKIDFNRLWLYLGLIFFGAVPIVAIGAYLFYLYFEKSGDGGISLVVALGALSFVMMMIVEGLLFFWLYHKLKPEKKKSDQLPGPGRWV</sequence>
<keyword evidence="1" id="KW-0812">Transmembrane</keyword>
<feature type="transmembrane region" description="Helical" evidence="1">
    <location>
        <begin position="30"/>
        <end position="54"/>
    </location>
</feature>
<proteinExistence type="predicted"/>
<dbReference type="AlphaFoldDB" id="A0A914UVW7"/>
<dbReference type="WBParaSite" id="PSAMB.scaffold1283size33414.g12106.t1">
    <property type="protein sequence ID" value="PSAMB.scaffold1283size33414.g12106.t1"/>
    <property type="gene ID" value="PSAMB.scaffold1283size33414.g12106"/>
</dbReference>
<evidence type="ECO:0000313" key="2">
    <source>
        <dbReference type="Proteomes" id="UP000887566"/>
    </source>
</evidence>
<evidence type="ECO:0000313" key="3">
    <source>
        <dbReference type="WBParaSite" id="PSAMB.scaffold1283size33414.g12106.t1"/>
    </source>
</evidence>
<reference evidence="3" key="1">
    <citation type="submission" date="2022-11" db="UniProtKB">
        <authorList>
            <consortium name="WormBaseParasite"/>
        </authorList>
    </citation>
    <scope>IDENTIFICATION</scope>
</reference>
<evidence type="ECO:0000256" key="1">
    <source>
        <dbReference type="SAM" id="Phobius"/>
    </source>
</evidence>
<name>A0A914UVW7_9BILA</name>
<protein>
    <submittedName>
        <fullName evidence="3">Uncharacterized protein</fullName>
    </submittedName>
</protein>
<accession>A0A914UVW7</accession>
<organism evidence="2 3">
    <name type="scientific">Plectus sambesii</name>
    <dbReference type="NCBI Taxonomy" id="2011161"/>
    <lineage>
        <taxon>Eukaryota</taxon>
        <taxon>Metazoa</taxon>
        <taxon>Ecdysozoa</taxon>
        <taxon>Nematoda</taxon>
        <taxon>Chromadorea</taxon>
        <taxon>Plectida</taxon>
        <taxon>Plectina</taxon>
        <taxon>Plectoidea</taxon>
        <taxon>Plectidae</taxon>
        <taxon>Plectus</taxon>
    </lineage>
</organism>
<dbReference type="Proteomes" id="UP000887566">
    <property type="component" value="Unplaced"/>
</dbReference>
<feature type="transmembrane region" description="Helical" evidence="1">
    <location>
        <begin position="123"/>
        <end position="151"/>
    </location>
</feature>
<keyword evidence="1" id="KW-1133">Transmembrane helix</keyword>
<keyword evidence="1" id="KW-0472">Membrane</keyword>